<dbReference type="EMBL" id="CP054929">
    <property type="protein sequence ID" value="QKW51923.1"/>
    <property type="molecule type" value="Genomic_DNA"/>
</dbReference>
<protein>
    <submittedName>
        <fullName evidence="2">DUF262 domain-containing protein</fullName>
    </submittedName>
</protein>
<gene>
    <name evidence="2" type="ORF">HUT08_22975</name>
</gene>
<evidence type="ECO:0000313" key="3">
    <source>
        <dbReference type="Proteomes" id="UP000509303"/>
    </source>
</evidence>
<accession>A0A7H8NBV4</accession>
<evidence type="ECO:0000259" key="1">
    <source>
        <dbReference type="Pfam" id="PF03235"/>
    </source>
</evidence>
<dbReference type="InterPro" id="IPR004919">
    <property type="entry name" value="GmrSD_N"/>
</dbReference>
<name>A0A7H8NBV4_9ACTN</name>
<organism evidence="2 3">
    <name type="scientific">Streptomyces buecherae</name>
    <dbReference type="NCBI Taxonomy" id="2763006"/>
    <lineage>
        <taxon>Bacteria</taxon>
        <taxon>Bacillati</taxon>
        <taxon>Actinomycetota</taxon>
        <taxon>Actinomycetes</taxon>
        <taxon>Kitasatosporales</taxon>
        <taxon>Streptomycetaceae</taxon>
        <taxon>Streptomyces</taxon>
    </lineage>
</organism>
<proteinExistence type="predicted"/>
<sequence length="376" mass="43096">MNRVVARPSDQTPLFDDVEEEDVTAEQSEPLSVPLEERRLVTQPYDLSLSTLVDDIERERLLLSIEYQRKYVWDRSKASRLIESFLLNIPVPVCYFAENEDGSYEVIDGLQRIQTIKDFLSGEFPLRGVSVVSEFEGLRYDELPMKEQRRLSNRTVRCIVITDDSHPDIKFDVFERLNTGSAMLAAQELRNCIYRGNLNTFLKDVAENPRFSRILGGLKNSRMAYEELALRFFALYEDLEGYRPPLRQLLNKYMRKHRTGTPDGDAVRVFIETCEAVYQIFGAEGFRLVRDGKLGAFNKALFDSIMLPLAFADRGAAVSKTDEIIELRTELLDRESFQTAIGRATADRTRMHGRITAFARGLTKLGVRCDLPKLPD</sequence>
<dbReference type="AlphaFoldDB" id="A0A7H8NBV4"/>
<dbReference type="Pfam" id="PF03235">
    <property type="entry name" value="GmrSD_N"/>
    <property type="match status" value="1"/>
</dbReference>
<dbReference type="PANTHER" id="PTHR39639">
    <property type="entry name" value="CHROMOSOME 16, WHOLE GENOME SHOTGUN SEQUENCE"/>
    <property type="match status" value="1"/>
</dbReference>
<reference evidence="2 3" key="1">
    <citation type="submission" date="2020-06" db="EMBL/GenBank/DDBJ databases">
        <title>Genome mining for natural products.</title>
        <authorList>
            <person name="Zhang B."/>
            <person name="Shi J."/>
            <person name="Ge H."/>
        </authorList>
    </citation>
    <scope>NUCLEOTIDE SEQUENCE [LARGE SCALE GENOMIC DNA]</scope>
    <source>
        <strain evidence="2 3">NA00687</strain>
    </source>
</reference>
<evidence type="ECO:0000313" key="2">
    <source>
        <dbReference type="EMBL" id="QKW51923.1"/>
    </source>
</evidence>
<feature type="domain" description="GmrSD restriction endonucleases N-terminal" evidence="1">
    <location>
        <begin position="50"/>
        <end position="194"/>
    </location>
</feature>
<dbReference type="PANTHER" id="PTHR39639:SF1">
    <property type="entry name" value="DUF262 DOMAIN-CONTAINING PROTEIN"/>
    <property type="match status" value="1"/>
</dbReference>
<keyword evidence="3" id="KW-1185">Reference proteome</keyword>
<dbReference type="Proteomes" id="UP000509303">
    <property type="component" value="Chromosome"/>
</dbReference>
<dbReference type="RefSeq" id="WP_176163630.1">
    <property type="nucleotide sequence ID" value="NZ_CP054929.1"/>
</dbReference>